<gene>
    <name evidence="2" type="ORF">MBEBAB_0091</name>
</gene>
<accession>A0A8E0NA34</accession>
<name>A0A8E0NA34_9CAUL</name>
<evidence type="ECO:0000313" key="2">
    <source>
        <dbReference type="EMBL" id="GAD57841.1"/>
    </source>
</evidence>
<dbReference type="EMBL" id="BATC01000001">
    <property type="protein sequence ID" value="GAD57841.1"/>
    <property type="molecule type" value="Genomic_DNA"/>
</dbReference>
<organism evidence="2 3">
    <name type="scientific">Brevundimonas abyssalis TAR-001</name>
    <dbReference type="NCBI Taxonomy" id="1391729"/>
    <lineage>
        <taxon>Bacteria</taxon>
        <taxon>Pseudomonadati</taxon>
        <taxon>Pseudomonadota</taxon>
        <taxon>Alphaproteobacteria</taxon>
        <taxon>Caulobacterales</taxon>
        <taxon>Caulobacteraceae</taxon>
        <taxon>Brevundimonas</taxon>
    </lineage>
</organism>
<dbReference type="AlphaFoldDB" id="A0A8E0NA34"/>
<dbReference type="Proteomes" id="UP000016569">
    <property type="component" value="Unassembled WGS sequence"/>
</dbReference>
<dbReference type="OrthoDB" id="7204173at2"/>
<sequence length="150" mass="15367">MRLALIAGMAALVALPAHARQDAAVGDETISLILPVVEGARAAPDCGGLYGLAGRAQCMTAPLTEIGALAELYVGALSQTGWRTSGGGPNQVLFQRVRSSGGCDILEMITFYDVELAEEALATAPGYLGFALHTGGDCLPIPAEGETPPQ</sequence>
<protein>
    <submittedName>
        <fullName evidence="2">Uncharacterized protein</fullName>
    </submittedName>
</protein>
<evidence type="ECO:0000313" key="3">
    <source>
        <dbReference type="Proteomes" id="UP000016569"/>
    </source>
</evidence>
<evidence type="ECO:0000256" key="1">
    <source>
        <dbReference type="SAM" id="SignalP"/>
    </source>
</evidence>
<comment type="caution">
    <text evidence="2">The sequence shown here is derived from an EMBL/GenBank/DDBJ whole genome shotgun (WGS) entry which is preliminary data.</text>
</comment>
<feature type="chain" id="PRO_5034871448" evidence="1">
    <location>
        <begin position="20"/>
        <end position="150"/>
    </location>
</feature>
<feature type="signal peptide" evidence="1">
    <location>
        <begin position="1"/>
        <end position="19"/>
    </location>
</feature>
<keyword evidence="1" id="KW-0732">Signal</keyword>
<reference evidence="3" key="1">
    <citation type="journal article" date="2013" name="Genome Announc.">
        <title>Draft Genome Sequence of the Dimorphic Prosthecate Bacterium Brevundimonas abyssalis TAR-001T.</title>
        <authorList>
            <person name="Tsubouchi T."/>
            <person name="Nishi S."/>
            <person name="Usui K."/>
            <person name="Shimane Y."/>
            <person name="Takaki Y."/>
            <person name="Maruyama T."/>
            <person name="Hatada Y."/>
        </authorList>
    </citation>
    <scope>NUCLEOTIDE SEQUENCE [LARGE SCALE GENOMIC DNA]</scope>
    <source>
        <strain evidence="3">TAR-001</strain>
    </source>
</reference>
<keyword evidence="3" id="KW-1185">Reference proteome</keyword>
<proteinExistence type="predicted"/>
<dbReference type="RefSeq" id="WP_021695937.1">
    <property type="nucleotide sequence ID" value="NZ_BATC01000001.1"/>
</dbReference>